<keyword evidence="2" id="KW-1185">Reference proteome</keyword>
<accession>A0AAD9AD56</accession>
<evidence type="ECO:0000313" key="1">
    <source>
        <dbReference type="EMBL" id="KAK1845589.1"/>
    </source>
</evidence>
<organism evidence="1 2">
    <name type="scientific">Colletotrichum chrysophilum</name>
    <dbReference type="NCBI Taxonomy" id="1836956"/>
    <lineage>
        <taxon>Eukaryota</taxon>
        <taxon>Fungi</taxon>
        <taxon>Dikarya</taxon>
        <taxon>Ascomycota</taxon>
        <taxon>Pezizomycotina</taxon>
        <taxon>Sordariomycetes</taxon>
        <taxon>Hypocreomycetidae</taxon>
        <taxon>Glomerellales</taxon>
        <taxon>Glomerellaceae</taxon>
        <taxon>Colletotrichum</taxon>
        <taxon>Colletotrichum gloeosporioides species complex</taxon>
    </lineage>
</organism>
<evidence type="ECO:0000313" key="2">
    <source>
        <dbReference type="Proteomes" id="UP001243330"/>
    </source>
</evidence>
<dbReference type="AlphaFoldDB" id="A0AAD9AD56"/>
<reference evidence="1" key="1">
    <citation type="submission" date="2023-01" db="EMBL/GenBank/DDBJ databases">
        <title>Colletotrichum chrysophilum M932 genome sequence.</title>
        <authorList>
            <person name="Baroncelli R."/>
        </authorList>
    </citation>
    <scope>NUCLEOTIDE SEQUENCE</scope>
    <source>
        <strain evidence="1">M932</strain>
    </source>
</reference>
<name>A0AAD9AD56_9PEZI</name>
<dbReference type="Proteomes" id="UP001243330">
    <property type="component" value="Unassembled WGS sequence"/>
</dbReference>
<protein>
    <submittedName>
        <fullName evidence="1">Uncharacterized protein</fullName>
    </submittedName>
</protein>
<comment type="caution">
    <text evidence="1">The sequence shown here is derived from an EMBL/GenBank/DDBJ whole genome shotgun (WGS) entry which is preliminary data.</text>
</comment>
<proteinExistence type="predicted"/>
<gene>
    <name evidence="1" type="ORF">CCHR01_11759</name>
</gene>
<sequence length="25" mass="2755">MLIAVADVSPAIASVEERRLTERLD</sequence>
<dbReference type="EMBL" id="JAQOWY010000266">
    <property type="protein sequence ID" value="KAK1845589.1"/>
    <property type="molecule type" value="Genomic_DNA"/>
</dbReference>